<comment type="subcellular location">
    <subcellularLocation>
        <location evidence="5">Nucleus</location>
    </subcellularLocation>
</comment>
<keyword evidence="4" id="KW-0863">Zinc-finger</keyword>
<name>A0A370CAQ7_ASPNG</name>
<protein>
    <recommendedName>
        <fullName evidence="11">Homeobox protein meis</fullName>
    </recommendedName>
</protein>
<keyword evidence="2 5" id="KW-0371">Homeobox</keyword>
<dbReference type="PROSITE" id="PS50071">
    <property type="entry name" value="HOMEOBOX_2"/>
    <property type="match status" value="1"/>
</dbReference>
<evidence type="ECO:0000256" key="6">
    <source>
        <dbReference type="SAM" id="MobiDB-lite"/>
    </source>
</evidence>
<dbReference type="EMBL" id="KZ851901">
    <property type="protein sequence ID" value="RDH24885.1"/>
    <property type="molecule type" value="Genomic_DNA"/>
</dbReference>
<dbReference type="VEuPathDB" id="FungiDB:M747DRAFT_301825"/>
<evidence type="ECO:0000256" key="4">
    <source>
        <dbReference type="PROSITE-ProRule" id="PRU00042"/>
    </source>
</evidence>
<dbReference type="GO" id="GO:0005634">
    <property type="term" value="C:nucleus"/>
    <property type="evidence" value="ECO:0007669"/>
    <property type="project" value="UniProtKB-SubCell"/>
</dbReference>
<feature type="compositionally biased region" description="Low complexity" evidence="6">
    <location>
        <begin position="208"/>
        <end position="225"/>
    </location>
</feature>
<dbReference type="SMART" id="SM00355">
    <property type="entry name" value="ZnF_C2H2"/>
    <property type="match status" value="3"/>
</dbReference>
<evidence type="ECO:0000313" key="10">
    <source>
        <dbReference type="Proteomes" id="UP000253845"/>
    </source>
</evidence>
<gene>
    <name evidence="9" type="ORF">M747DRAFT_301825</name>
</gene>
<feature type="domain" description="Homeobox" evidence="7">
    <location>
        <begin position="67"/>
        <end position="130"/>
    </location>
</feature>
<dbReference type="GO" id="GO:0000981">
    <property type="term" value="F:DNA-binding transcription factor activity, RNA polymerase II-specific"/>
    <property type="evidence" value="ECO:0007669"/>
    <property type="project" value="InterPro"/>
</dbReference>
<dbReference type="InterPro" id="IPR050224">
    <property type="entry name" value="TALE_homeobox"/>
</dbReference>
<feature type="DNA-binding region" description="Homeobox" evidence="5">
    <location>
        <begin position="69"/>
        <end position="131"/>
    </location>
</feature>
<keyword evidence="3 5" id="KW-0539">Nucleus</keyword>
<dbReference type="SMART" id="SM00389">
    <property type="entry name" value="HOX"/>
    <property type="match status" value="1"/>
</dbReference>
<reference evidence="9 10" key="1">
    <citation type="submission" date="2018-07" db="EMBL/GenBank/DDBJ databases">
        <title>Section-level genome sequencing of Aspergillus section Nigri to investigate inter- and intra-species variation.</title>
        <authorList>
            <consortium name="DOE Joint Genome Institute"/>
            <person name="Vesth T.C."/>
            <person name="Nybo J.L."/>
            <person name="Theobald S."/>
            <person name="Frisvad J.C."/>
            <person name="Larsen T.O."/>
            <person name="Nielsen K.F."/>
            <person name="Hoof J.B."/>
            <person name="Brandl J."/>
            <person name="Salamov A."/>
            <person name="Riley R."/>
            <person name="Gladden J.M."/>
            <person name="Phatale P."/>
            <person name="Nielsen M.T."/>
            <person name="Lyhne E.K."/>
            <person name="Kogle M.E."/>
            <person name="Strasser K."/>
            <person name="McDonnell E."/>
            <person name="Barry K."/>
            <person name="Clum A."/>
            <person name="Chen C."/>
            <person name="Nolan M."/>
            <person name="Sandor L."/>
            <person name="Kuo A."/>
            <person name="Lipzen A."/>
            <person name="Hainaut M."/>
            <person name="Drula E."/>
            <person name="Tsang A."/>
            <person name="Magnuson J.K."/>
            <person name="Henrissat B."/>
            <person name="Wiebenga A."/>
            <person name="Simmons B.A."/>
            <person name="Makela M.R."/>
            <person name="De vries R.P."/>
            <person name="Grigoriev I.V."/>
            <person name="Mortensen U.H."/>
            <person name="Baker S.E."/>
            <person name="Andersen M.R."/>
        </authorList>
    </citation>
    <scope>NUCLEOTIDE SEQUENCE [LARGE SCALE GENOMIC DNA]</scope>
    <source>
        <strain evidence="9 10">ATCC 13496</strain>
    </source>
</reference>
<dbReference type="PROSITE" id="PS00028">
    <property type="entry name" value="ZINC_FINGER_C2H2_1"/>
    <property type="match status" value="1"/>
</dbReference>
<keyword evidence="4" id="KW-0479">Metal-binding</keyword>
<feature type="compositionally biased region" description="Polar residues" evidence="6">
    <location>
        <begin position="88"/>
        <end position="99"/>
    </location>
</feature>
<dbReference type="PROSITE" id="PS00027">
    <property type="entry name" value="HOMEOBOX_1"/>
    <property type="match status" value="1"/>
</dbReference>
<dbReference type="PANTHER" id="PTHR11850">
    <property type="entry name" value="HOMEOBOX PROTEIN TRANSCRIPTION FACTORS"/>
    <property type="match status" value="1"/>
</dbReference>
<dbReference type="AlphaFoldDB" id="A0A370CAQ7"/>
<dbReference type="Pfam" id="PF05920">
    <property type="entry name" value="Homeobox_KN"/>
    <property type="match status" value="1"/>
</dbReference>
<evidence type="ECO:0000256" key="3">
    <source>
        <dbReference type="ARBA" id="ARBA00023242"/>
    </source>
</evidence>
<dbReference type="PROSITE" id="PS50157">
    <property type="entry name" value="ZINC_FINGER_C2H2_2"/>
    <property type="match status" value="1"/>
</dbReference>
<evidence type="ECO:0000259" key="8">
    <source>
        <dbReference type="PROSITE" id="PS50157"/>
    </source>
</evidence>
<feature type="region of interest" description="Disordered" evidence="6">
    <location>
        <begin position="88"/>
        <end position="109"/>
    </location>
</feature>
<evidence type="ECO:0000313" key="9">
    <source>
        <dbReference type="EMBL" id="RDH24885.1"/>
    </source>
</evidence>
<feature type="domain" description="C2H2-type" evidence="8">
    <location>
        <begin position="260"/>
        <end position="283"/>
    </location>
</feature>
<accession>A0A370CAQ7</accession>
<feature type="compositionally biased region" description="Basic residues" evidence="6">
    <location>
        <begin position="237"/>
        <end position="246"/>
    </location>
</feature>
<dbReference type="Gene3D" id="3.30.160.60">
    <property type="entry name" value="Classic Zinc Finger"/>
    <property type="match status" value="1"/>
</dbReference>
<keyword evidence="1 5" id="KW-0238">DNA-binding</keyword>
<evidence type="ECO:0000256" key="2">
    <source>
        <dbReference type="ARBA" id="ARBA00023155"/>
    </source>
</evidence>
<dbReference type="Gene3D" id="1.10.10.60">
    <property type="entry name" value="Homeodomain-like"/>
    <property type="match status" value="1"/>
</dbReference>
<evidence type="ECO:0000256" key="1">
    <source>
        <dbReference type="ARBA" id="ARBA00023125"/>
    </source>
</evidence>
<evidence type="ECO:0008006" key="11">
    <source>
        <dbReference type="Google" id="ProtNLM"/>
    </source>
</evidence>
<dbReference type="InterPro" id="IPR009057">
    <property type="entry name" value="Homeodomain-like_sf"/>
</dbReference>
<sequence length="534" mass="61118">MEHAHQAFPKLCDDILSLPPLHDEDAVSYPATVDPIFSLPSELPDSFSPLPSQPDATSVSPDSGGPAPPTRPPQRLSVEAVRTLKSWLNNHPENPYPTTQEKDELAQRTSLTRAQVSNWFINARRRKRSSGYMSARQSPSFLSPMERWRSSPPESEAAATDDILRALADSDISAFSDSLPYTVPQYAWSSNDSSGSFVLGDASISSCGRSQSSSSEKSVALSSHRPPQRPPTPLHRPSSRRHRRKHIRHANRLQWTRRPYQCTFCADTFATKYDWQRHEKALHLPVDQWRCSPEGGLIIDNNGTPVCVFCQQANADEDHLETAHNYSTCLEKPSEQRIFTRKDNLRQHLKLTHRVDTFHAAMLTWRESRGHRILSRCGFCSATFQSWQERVDHVAEHFKHGADMKQWMGDWGFEPEAQRLVENAIPPYLIGREAQTPDPWRTSDVFPMPREEDKEDDEIPFRWDVPTALDRYFDVHRDLLAFIREQMSNGCRPSDQMIQDRARLFAYESDDPWNQTYADDLCWLEAVKQEAGLV</sequence>
<dbReference type="InterPro" id="IPR008422">
    <property type="entry name" value="KN_HD"/>
</dbReference>
<dbReference type="GO" id="GO:0008270">
    <property type="term" value="F:zinc ion binding"/>
    <property type="evidence" value="ECO:0007669"/>
    <property type="project" value="UniProtKB-KW"/>
</dbReference>
<dbReference type="InterPro" id="IPR001356">
    <property type="entry name" value="HD"/>
</dbReference>
<feature type="region of interest" description="Disordered" evidence="6">
    <location>
        <begin position="208"/>
        <end position="246"/>
    </location>
</feature>
<dbReference type="InterPro" id="IPR013087">
    <property type="entry name" value="Znf_C2H2_type"/>
</dbReference>
<organism evidence="9 10">
    <name type="scientific">Aspergillus niger ATCC 13496</name>
    <dbReference type="NCBI Taxonomy" id="1353008"/>
    <lineage>
        <taxon>Eukaryota</taxon>
        <taxon>Fungi</taxon>
        <taxon>Dikarya</taxon>
        <taxon>Ascomycota</taxon>
        <taxon>Pezizomycotina</taxon>
        <taxon>Eurotiomycetes</taxon>
        <taxon>Eurotiomycetidae</taxon>
        <taxon>Eurotiales</taxon>
        <taxon>Aspergillaceae</taxon>
        <taxon>Aspergillus</taxon>
        <taxon>Aspergillus subgen. Circumdati</taxon>
    </lineage>
</organism>
<feature type="region of interest" description="Disordered" evidence="6">
    <location>
        <begin position="40"/>
        <end position="75"/>
    </location>
</feature>
<keyword evidence="4" id="KW-0862">Zinc</keyword>
<dbReference type="SUPFAM" id="SSF46689">
    <property type="entry name" value="Homeodomain-like"/>
    <property type="match status" value="1"/>
</dbReference>
<proteinExistence type="predicted"/>
<evidence type="ECO:0000256" key="5">
    <source>
        <dbReference type="PROSITE-ProRule" id="PRU00108"/>
    </source>
</evidence>
<dbReference type="CDD" id="cd00086">
    <property type="entry name" value="homeodomain"/>
    <property type="match status" value="1"/>
</dbReference>
<evidence type="ECO:0000259" key="7">
    <source>
        <dbReference type="PROSITE" id="PS50071"/>
    </source>
</evidence>
<dbReference type="GO" id="GO:0003677">
    <property type="term" value="F:DNA binding"/>
    <property type="evidence" value="ECO:0007669"/>
    <property type="project" value="UniProtKB-UniRule"/>
</dbReference>
<dbReference type="Proteomes" id="UP000253845">
    <property type="component" value="Unassembled WGS sequence"/>
</dbReference>
<dbReference type="InterPro" id="IPR017970">
    <property type="entry name" value="Homeobox_CS"/>
</dbReference>